<dbReference type="InterPro" id="IPR004682">
    <property type="entry name" value="TRAP_DctP"/>
</dbReference>
<dbReference type="Gene3D" id="3.40.190.170">
    <property type="entry name" value="Bacterial extracellular solute-binding protein, family 7"/>
    <property type="match status" value="1"/>
</dbReference>
<evidence type="ECO:0000313" key="4">
    <source>
        <dbReference type="Proteomes" id="UP001293718"/>
    </source>
</evidence>
<feature type="signal peptide" evidence="2">
    <location>
        <begin position="1"/>
        <end position="26"/>
    </location>
</feature>
<feature type="chain" id="PRO_5045490296" evidence="2">
    <location>
        <begin position="27"/>
        <end position="340"/>
    </location>
</feature>
<protein>
    <submittedName>
        <fullName evidence="3">TRAP transporter substrate-binding protein</fullName>
    </submittedName>
</protein>
<dbReference type="Pfam" id="PF03480">
    <property type="entry name" value="DctP"/>
    <property type="match status" value="1"/>
</dbReference>
<dbReference type="PANTHER" id="PTHR33376:SF2">
    <property type="entry name" value="DICARBOXYLATE-BINDING PERIPLASMIC PROTEIN"/>
    <property type="match status" value="1"/>
</dbReference>
<comment type="caution">
    <text evidence="3">The sequence shown here is derived from an EMBL/GenBank/DDBJ whole genome shotgun (WGS) entry which is preliminary data.</text>
</comment>
<evidence type="ECO:0000313" key="3">
    <source>
        <dbReference type="EMBL" id="MDZ5456709.1"/>
    </source>
</evidence>
<gene>
    <name evidence="3" type="ORF">SM757_08980</name>
</gene>
<dbReference type="InterPro" id="IPR018389">
    <property type="entry name" value="DctP_fam"/>
</dbReference>
<dbReference type="InterPro" id="IPR038404">
    <property type="entry name" value="TRAP_DctP_sf"/>
</dbReference>
<evidence type="ECO:0000256" key="1">
    <source>
        <dbReference type="ARBA" id="ARBA00022729"/>
    </source>
</evidence>
<evidence type="ECO:0000256" key="2">
    <source>
        <dbReference type="SAM" id="SignalP"/>
    </source>
</evidence>
<dbReference type="Proteomes" id="UP001293718">
    <property type="component" value="Unassembled WGS sequence"/>
</dbReference>
<dbReference type="NCBIfam" id="NF037995">
    <property type="entry name" value="TRAP_S1"/>
    <property type="match status" value="1"/>
</dbReference>
<reference evidence="3 4" key="1">
    <citation type="submission" date="2023-11" db="EMBL/GenBank/DDBJ databases">
        <title>Draft genome of Azohydromonas lata strain H1 (DSM1123), a polyhydroxyalkanoate producer.</title>
        <authorList>
            <person name="Traversa D."/>
            <person name="D'Addabbo P."/>
            <person name="Pazzani C."/>
            <person name="Manzari C."/>
            <person name="Chiara M."/>
            <person name="Scrascia M."/>
        </authorList>
    </citation>
    <scope>NUCLEOTIDE SEQUENCE [LARGE SCALE GENOMIC DNA]</scope>
    <source>
        <strain evidence="3 4">H1</strain>
    </source>
</reference>
<organism evidence="3 4">
    <name type="scientific">Azohydromonas lata</name>
    <dbReference type="NCBI Taxonomy" id="45677"/>
    <lineage>
        <taxon>Bacteria</taxon>
        <taxon>Pseudomonadati</taxon>
        <taxon>Pseudomonadota</taxon>
        <taxon>Betaproteobacteria</taxon>
        <taxon>Burkholderiales</taxon>
        <taxon>Sphaerotilaceae</taxon>
        <taxon>Azohydromonas</taxon>
    </lineage>
</organism>
<dbReference type="PIRSF" id="PIRSF006470">
    <property type="entry name" value="DctB"/>
    <property type="match status" value="1"/>
</dbReference>
<dbReference type="RefSeq" id="WP_322465164.1">
    <property type="nucleotide sequence ID" value="NZ_JAXOJX010000011.1"/>
</dbReference>
<sequence>MKAAVRHSAAVAALAVLASVATGAQAQVSERNIKFGYSVHETHPLGKGANKFAQLVAEKSGGKIKIKNYPSTQLGSETQMISATQGGVQDMVGVSSAPLVGLVKDFALFDLPFMFANEKEVDAVVDGPVGTRLFDKLATKGVVGLCFWENGFRHVTNNRRPITKLDDFKGIKLRTMQNPVYVDMFNTLGANSVPMAWPEVYAALETKAIDGQENPFVIVSTNKINEVQKYLSVTKHGYSPYAVMVGAKLWEKLSPAERTIFKDSCAEARDYQRKLNREEDAKTVAELKARGMLINEVPPEAVAQMKQQLKPVTDKYTREIGEDLVQQAQAEIDKVRSAMK</sequence>
<dbReference type="EMBL" id="JAXOJX010000011">
    <property type="protein sequence ID" value="MDZ5456709.1"/>
    <property type="molecule type" value="Genomic_DNA"/>
</dbReference>
<dbReference type="NCBIfam" id="TIGR00787">
    <property type="entry name" value="dctP"/>
    <property type="match status" value="1"/>
</dbReference>
<proteinExistence type="predicted"/>
<dbReference type="CDD" id="cd13679">
    <property type="entry name" value="PBP2_TRAP_YiaO_like"/>
    <property type="match status" value="1"/>
</dbReference>
<name>A0ABU5IC96_9BURK</name>
<keyword evidence="4" id="KW-1185">Reference proteome</keyword>
<dbReference type="PANTHER" id="PTHR33376">
    <property type="match status" value="1"/>
</dbReference>
<keyword evidence="1 2" id="KW-0732">Signal</keyword>
<accession>A0ABU5IC96</accession>